<evidence type="ECO:0000256" key="2">
    <source>
        <dbReference type="ARBA" id="ARBA00023239"/>
    </source>
</evidence>
<evidence type="ECO:0000256" key="5">
    <source>
        <dbReference type="ARBA" id="ARBA00031921"/>
    </source>
</evidence>
<keyword evidence="7" id="KW-0460">Magnesium</keyword>
<accession>A0A3D0W7Q9</accession>
<reference evidence="8 9" key="1">
    <citation type="journal article" date="2018" name="Nat. Biotechnol.">
        <title>A standardized bacterial taxonomy based on genome phylogeny substantially revises the tree of life.</title>
        <authorList>
            <person name="Parks D.H."/>
            <person name="Chuvochina M."/>
            <person name="Waite D.W."/>
            <person name="Rinke C."/>
            <person name="Skarshewski A."/>
            <person name="Chaumeil P.A."/>
            <person name="Hugenholtz P."/>
        </authorList>
    </citation>
    <scope>NUCLEOTIDE SEQUENCE [LARGE SCALE GENOMIC DNA]</scope>
    <source>
        <strain evidence="8">UBA9015</strain>
    </source>
</reference>
<dbReference type="NCBIfam" id="NF005074">
    <property type="entry name" value="PRK06498.1"/>
    <property type="match status" value="1"/>
</dbReference>
<feature type="binding site" evidence="7">
    <location>
        <position position="183"/>
    </location>
    <ligand>
        <name>Mg(2+)</name>
        <dbReference type="ChEBI" id="CHEBI:18420"/>
    </ligand>
</feature>
<gene>
    <name evidence="8" type="ORF">DEP91_00660</name>
</gene>
<evidence type="ECO:0000313" key="8">
    <source>
        <dbReference type="EMBL" id="HCB74682.1"/>
    </source>
</evidence>
<protein>
    <recommendedName>
        <fullName evidence="1">Isocitrate lyase</fullName>
    </recommendedName>
    <alternativeName>
        <fullName evidence="4">Isocitrase</fullName>
    </alternativeName>
    <alternativeName>
        <fullName evidence="5">Isocitratase</fullName>
    </alternativeName>
</protein>
<dbReference type="AlphaFoldDB" id="A0A3D0W7Q9"/>
<comment type="caution">
    <text evidence="8">The sequence shown here is derived from an EMBL/GenBank/DDBJ whole genome shotgun (WGS) entry which is preliminary data.</text>
</comment>
<name>A0A3D0W7Q9_9SPHN</name>
<organism evidence="8 9">
    <name type="scientific">Sphingomonas bacterium</name>
    <dbReference type="NCBI Taxonomy" id="1895847"/>
    <lineage>
        <taxon>Bacteria</taxon>
        <taxon>Pseudomonadati</taxon>
        <taxon>Pseudomonadota</taxon>
        <taxon>Alphaproteobacteria</taxon>
        <taxon>Sphingomonadales</taxon>
        <taxon>Sphingomonadaceae</taxon>
        <taxon>Sphingomonas</taxon>
    </lineage>
</organism>
<dbReference type="EMBL" id="DOYJ01000026">
    <property type="protein sequence ID" value="HCB74682.1"/>
    <property type="molecule type" value="Genomic_DNA"/>
</dbReference>
<keyword evidence="2 8" id="KW-0456">Lyase</keyword>
<dbReference type="GO" id="GO:0019752">
    <property type="term" value="P:carboxylic acid metabolic process"/>
    <property type="evidence" value="ECO:0007669"/>
    <property type="project" value="InterPro"/>
</dbReference>
<dbReference type="GO" id="GO:0046872">
    <property type="term" value="F:metal ion binding"/>
    <property type="evidence" value="ECO:0007669"/>
    <property type="project" value="UniProtKB-KW"/>
</dbReference>
<evidence type="ECO:0000256" key="3">
    <source>
        <dbReference type="ARBA" id="ARBA00023531"/>
    </source>
</evidence>
<sequence>MTLAQTTADAARTIAAAGAPWAAIDAYSVARMRLQNRFRTGLDIARYTAKIMREDMAAYDADPANYTQSLGCWHGFIGQQKLIAIKKHFGTTKRRYLYLSGWMIAALRSEFGPLPDQSMHEKTSVPALIEELYTFLRQADARELGGLFRDLDKAREAGNAIEEQRILNAIDNHETHVVPIIADIDAGFGNAEATYLLAKKMIEAGACALQIENQVSDEKQCGHQDGKVTVPHEDFLQKIRAIRYAFLELGIDDGIIVARTDSLGAGLTKQIAFSKEPGDLGDQYNRFLDCEPVDAASLNGDVVINRDGQLMRPKRLPSNLYQFRAGTGEDRCVLDCITSLQNGADLLWIETEKPHIEQIAGMVDRIRAVVPDAKLVYNNSPSFNWTLNFRQQVFDAWAGEGRDVSAYDRARLMSVDYDGTDLAAEADERIRTFQRDAAARAGIFHHLITLPTYHTAALSTDNLAKEYFGEAGMLGYVAGVQRKEIREGIACVKHQNMSGSDIGDDHKEYFAGEAALKAGGVHNTMNQFAA</sequence>
<dbReference type="Pfam" id="PF00463">
    <property type="entry name" value="ICL"/>
    <property type="match status" value="3"/>
</dbReference>
<evidence type="ECO:0000313" key="9">
    <source>
        <dbReference type="Proteomes" id="UP000262699"/>
    </source>
</evidence>
<feature type="active site" description="Proton acceptor" evidence="6">
    <location>
        <position position="221"/>
    </location>
</feature>
<dbReference type="PANTHER" id="PTHR21631:SF3">
    <property type="entry name" value="BIFUNCTIONAL GLYOXYLATE CYCLE PROTEIN"/>
    <property type="match status" value="1"/>
</dbReference>
<comment type="cofactor">
    <cofactor evidence="7">
        <name>Mg(2+)</name>
        <dbReference type="ChEBI" id="CHEBI:18420"/>
    </cofactor>
    <text evidence="7">Can also use Mn(2+) ion.</text>
</comment>
<evidence type="ECO:0000256" key="4">
    <source>
        <dbReference type="ARBA" id="ARBA00031022"/>
    </source>
</evidence>
<dbReference type="InterPro" id="IPR039556">
    <property type="entry name" value="ICL/PEPM"/>
</dbReference>
<dbReference type="Gene3D" id="3.20.20.60">
    <property type="entry name" value="Phosphoenolpyruvate-binding domains"/>
    <property type="match status" value="1"/>
</dbReference>
<evidence type="ECO:0000256" key="6">
    <source>
        <dbReference type="PIRSR" id="PIRSR001362-1"/>
    </source>
</evidence>
<dbReference type="CDD" id="cd00377">
    <property type="entry name" value="ICL_PEPM"/>
    <property type="match status" value="1"/>
</dbReference>
<dbReference type="InterPro" id="IPR006254">
    <property type="entry name" value="Isocitrate_lyase"/>
</dbReference>
<evidence type="ECO:0000256" key="1">
    <source>
        <dbReference type="ARBA" id="ARBA00017446"/>
    </source>
</evidence>
<dbReference type="InterPro" id="IPR040442">
    <property type="entry name" value="Pyrv_kinase-like_dom_sf"/>
</dbReference>
<proteinExistence type="predicted"/>
<dbReference type="PIRSF" id="PIRSF001362">
    <property type="entry name" value="Isocit_lyase"/>
    <property type="match status" value="1"/>
</dbReference>
<dbReference type="Proteomes" id="UP000262699">
    <property type="component" value="Unassembled WGS sequence"/>
</dbReference>
<dbReference type="SUPFAM" id="SSF51621">
    <property type="entry name" value="Phosphoenolpyruvate/pyruvate domain"/>
    <property type="match status" value="1"/>
</dbReference>
<dbReference type="GO" id="GO:0004451">
    <property type="term" value="F:isocitrate lyase activity"/>
    <property type="evidence" value="ECO:0007669"/>
    <property type="project" value="UniProtKB-EC"/>
</dbReference>
<comment type="catalytic activity">
    <reaction evidence="3">
        <text>D-threo-isocitrate = glyoxylate + succinate</text>
        <dbReference type="Rhea" id="RHEA:13245"/>
        <dbReference type="ChEBI" id="CHEBI:15562"/>
        <dbReference type="ChEBI" id="CHEBI:30031"/>
        <dbReference type="ChEBI" id="CHEBI:36655"/>
        <dbReference type="EC" id="4.1.3.1"/>
    </reaction>
</comment>
<evidence type="ECO:0000256" key="7">
    <source>
        <dbReference type="PIRSR" id="PIRSR001362-3"/>
    </source>
</evidence>
<dbReference type="PANTHER" id="PTHR21631">
    <property type="entry name" value="ISOCITRATE LYASE/MALATE SYNTHASE"/>
    <property type="match status" value="1"/>
</dbReference>
<dbReference type="InterPro" id="IPR015813">
    <property type="entry name" value="Pyrv/PenolPyrv_kinase-like_dom"/>
</dbReference>
<keyword evidence="7" id="KW-0479">Metal-binding</keyword>